<dbReference type="Pfam" id="PF05433">
    <property type="entry name" value="Rick_17kDa_Anti"/>
    <property type="match status" value="1"/>
</dbReference>
<reference evidence="3" key="1">
    <citation type="submission" date="2015-10" db="EMBL/GenBank/DDBJ databases">
        <authorList>
            <person name="Gilbert D.G."/>
        </authorList>
    </citation>
    <scope>NUCLEOTIDE SEQUENCE</scope>
</reference>
<feature type="compositionally biased region" description="Basic and acidic residues" evidence="1">
    <location>
        <begin position="29"/>
        <end position="49"/>
    </location>
</feature>
<dbReference type="AlphaFoldDB" id="A0A160TNE0"/>
<dbReference type="EMBL" id="CZQE01000345">
    <property type="protein sequence ID" value="CUS46168.1"/>
    <property type="molecule type" value="Genomic_DNA"/>
</dbReference>
<name>A0A160TNE0_9ZZZZ</name>
<proteinExistence type="predicted"/>
<dbReference type="GO" id="GO:0019867">
    <property type="term" value="C:outer membrane"/>
    <property type="evidence" value="ECO:0007669"/>
    <property type="project" value="InterPro"/>
</dbReference>
<feature type="domain" description="Glycine zipper 2TM" evidence="2">
    <location>
        <begin position="115"/>
        <end position="154"/>
    </location>
</feature>
<sequence>MRKILLAAIIAAVAVPAVPVLAQSSPGEAARDYRRDGNRDYRRDDRRDNRQANRDWRRYRTYDYNRLEPGQRSYYADRYYRDGRYYQPRRLGRNDRIYRGGDNRYYCRRSDGTTGLIIGGLGGAVVGNSIAGGGSRTLGTLLGGAAGALLGQSIDRGQVVCR</sequence>
<protein>
    <recommendedName>
        <fullName evidence="2">Glycine zipper 2TM domain-containing protein</fullName>
    </recommendedName>
</protein>
<feature type="region of interest" description="Disordered" evidence="1">
    <location>
        <begin position="25"/>
        <end position="49"/>
    </location>
</feature>
<evidence type="ECO:0000313" key="3">
    <source>
        <dbReference type="EMBL" id="CUS46168.1"/>
    </source>
</evidence>
<accession>A0A160TNE0</accession>
<gene>
    <name evidence="3" type="ORF">MGWOODY_Smn1633</name>
</gene>
<evidence type="ECO:0000259" key="2">
    <source>
        <dbReference type="Pfam" id="PF05433"/>
    </source>
</evidence>
<organism evidence="3">
    <name type="scientific">hydrothermal vent metagenome</name>
    <dbReference type="NCBI Taxonomy" id="652676"/>
    <lineage>
        <taxon>unclassified sequences</taxon>
        <taxon>metagenomes</taxon>
        <taxon>ecological metagenomes</taxon>
    </lineage>
</organism>
<evidence type="ECO:0000256" key="1">
    <source>
        <dbReference type="SAM" id="MobiDB-lite"/>
    </source>
</evidence>
<dbReference type="InterPro" id="IPR008816">
    <property type="entry name" value="Gly_zipper_2TM_dom"/>
</dbReference>